<dbReference type="EMBL" id="CM039430">
    <property type="protein sequence ID" value="KAI4345078.1"/>
    <property type="molecule type" value="Genomic_DNA"/>
</dbReference>
<organism evidence="1 2">
    <name type="scientific">Bauhinia variegata</name>
    <name type="common">Purple orchid tree</name>
    <name type="synonym">Phanera variegata</name>
    <dbReference type="NCBI Taxonomy" id="167791"/>
    <lineage>
        <taxon>Eukaryota</taxon>
        <taxon>Viridiplantae</taxon>
        <taxon>Streptophyta</taxon>
        <taxon>Embryophyta</taxon>
        <taxon>Tracheophyta</taxon>
        <taxon>Spermatophyta</taxon>
        <taxon>Magnoliopsida</taxon>
        <taxon>eudicotyledons</taxon>
        <taxon>Gunneridae</taxon>
        <taxon>Pentapetalae</taxon>
        <taxon>rosids</taxon>
        <taxon>fabids</taxon>
        <taxon>Fabales</taxon>
        <taxon>Fabaceae</taxon>
        <taxon>Cercidoideae</taxon>
        <taxon>Cercideae</taxon>
        <taxon>Bauhiniinae</taxon>
        <taxon>Bauhinia</taxon>
    </lineage>
</organism>
<sequence length="225" mass="24843">MISFSLLCCSYAASASKFAWQILIICKMLVRQLHQKSRQYLSTGFPANIIAQDFMTTELSKAGSLDNIFGFSMNIVDAAKFPGLNTLGLSIGRIEINVDGQVFLHYHPRATEMIFVTKGKLVAGFLDTTNQLFQKFLKEGDVFVFSKGLFHFCLNAGSEVVTIISAFNSQNPRTVSIVDTKFATTLDSFISASQLHLSNNSTLLGSDNGIYSLPFQIPSSQIYLH</sequence>
<evidence type="ECO:0000313" key="2">
    <source>
        <dbReference type="Proteomes" id="UP000828941"/>
    </source>
</evidence>
<evidence type="ECO:0000313" key="1">
    <source>
        <dbReference type="EMBL" id="KAI4345078.1"/>
    </source>
</evidence>
<comment type="caution">
    <text evidence="1">The sequence shown here is derived from an EMBL/GenBank/DDBJ whole genome shotgun (WGS) entry which is preliminary data.</text>
</comment>
<proteinExistence type="predicted"/>
<keyword evidence="2" id="KW-1185">Reference proteome</keyword>
<protein>
    <submittedName>
        <fullName evidence="1">Uncharacterized protein</fullName>
    </submittedName>
</protein>
<name>A0ACB9P9G0_BAUVA</name>
<reference evidence="1 2" key="1">
    <citation type="journal article" date="2022" name="DNA Res.">
        <title>Chromosomal-level genome assembly of the orchid tree Bauhinia variegata (Leguminosae; Cercidoideae) supports the allotetraploid origin hypothesis of Bauhinia.</title>
        <authorList>
            <person name="Zhong Y."/>
            <person name="Chen Y."/>
            <person name="Zheng D."/>
            <person name="Pang J."/>
            <person name="Liu Y."/>
            <person name="Luo S."/>
            <person name="Meng S."/>
            <person name="Qian L."/>
            <person name="Wei D."/>
            <person name="Dai S."/>
            <person name="Zhou R."/>
        </authorList>
    </citation>
    <scope>NUCLEOTIDE SEQUENCE [LARGE SCALE GENOMIC DNA]</scope>
    <source>
        <strain evidence="1">BV-YZ2020</strain>
    </source>
</reference>
<dbReference type="Proteomes" id="UP000828941">
    <property type="component" value="Chromosome 5"/>
</dbReference>
<gene>
    <name evidence="1" type="ORF">L6164_012244</name>
</gene>
<accession>A0ACB9P9G0</accession>